<sequence length="449" mass="51448">MSELKALQPQVDQLKKLEDELKPHLENLKHEWPLEIMAKIHGMAGEITTAVGQRLNEAMDFPTEEAYNEDKFYAKVDGKPNGVWTRAKAMWLESQGYRVCKTTYTYTNTWDRVPVTAAFYVPDTLQPGEKAPIMWFFHGGGYCIGANDFAPWLSVASLAHARRKKAIIIAPNYPLGPEGNYKDIVESINDFLKFYNEDFCFEKGIDKWTEWLSRQIGIAELSFRCDRVFIEGESAGGLAAAIALFLNADKKTGTQLNISVALLRYPMVEHYARYFKDGEKIDFMNTKYEQGVLLDEVNKILKARDDLEKSGYLPTRVSSAPPRCMPAAFLLSVEQLWKASFQRHHPGQESADALDFIDGLERAQASADKVDHKLLPPIYMYHGNQDTNCDYKKTEEFAKILRDNYPSRYNQKNAVMKIIEGKLHGFDYGLKEEDEPFLQEAYKFIDTHW</sequence>
<accession>A0A6A6ZCT6</accession>
<dbReference type="InterPro" id="IPR013094">
    <property type="entry name" value="AB_hydrolase_3"/>
</dbReference>
<dbReference type="PANTHER" id="PTHR23024">
    <property type="entry name" value="ARYLACETAMIDE DEACETYLASE"/>
    <property type="match status" value="1"/>
</dbReference>
<organism evidence="2 3">
    <name type="scientific">Ophiobolus disseminans</name>
    <dbReference type="NCBI Taxonomy" id="1469910"/>
    <lineage>
        <taxon>Eukaryota</taxon>
        <taxon>Fungi</taxon>
        <taxon>Dikarya</taxon>
        <taxon>Ascomycota</taxon>
        <taxon>Pezizomycotina</taxon>
        <taxon>Dothideomycetes</taxon>
        <taxon>Pleosporomycetidae</taxon>
        <taxon>Pleosporales</taxon>
        <taxon>Pleosporineae</taxon>
        <taxon>Phaeosphaeriaceae</taxon>
        <taxon>Ophiobolus</taxon>
    </lineage>
</organism>
<evidence type="ECO:0000259" key="1">
    <source>
        <dbReference type="Pfam" id="PF07859"/>
    </source>
</evidence>
<gene>
    <name evidence="2" type="ORF">CC86DRAFT_308988</name>
</gene>
<feature type="domain" description="Alpha/beta hydrolase fold-3" evidence="1">
    <location>
        <begin position="136"/>
        <end position="272"/>
    </location>
</feature>
<evidence type="ECO:0000313" key="2">
    <source>
        <dbReference type="EMBL" id="KAF2818503.1"/>
    </source>
</evidence>
<reference evidence="2" key="1">
    <citation type="journal article" date="2020" name="Stud. Mycol.">
        <title>101 Dothideomycetes genomes: a test case for predicting lifestyles and emergence of pathogens.</title>
        <authorList>
            <person name="Haridas S."/>
            <person name="Albert R."/>
            <person name="Binder M."/>
            <person name="Bloem J."/>
            <person name="Labutti K."/>
            <person name="Salamov A."/>
            <person name="Andreopoulos B."/>
            <person name="Baker S."/>
            <person name="Barry K."/>
            <person name="Bills G."/>
            <person name="Bluhm B."/>
            <person name="Cannon C."/>
            <person name="Castanera R."/>
            <person name="Culley D."/>
            <person name="Daum C."/>
            <person name="Ezra D."/>
            <person name="Gonzalez J."/>
            <person name="Henrissat B."/>
            <person name="Kuo A."/>
            <person name="Liang C."/>
            <person name="Lipzen A."/>
            <person name="Lutzoni F."/>
            <person name="Magnuson J."/>
            <person name="Mondo S."/>
            <person name="Nolan M."/>
            <person name="Ohm R."/>
            <person name="Pangilinan J."/>
            <person name="Park H.-J."/>
            <person name="Ramirez L."/>
            <person name="Alfaro M."/>
            <person name="Sun H."/>
            <person name="Tritt A."/>
            <person name="Yoshinaga Y."/>
            <person name="Zwiers L.-H."/>
            <person name="Turgeon B."/>
            <person name="Goodwin S."/>
            <person name="Spatafora J."/>
            <person name="Crous P."/>
            <person name="Grigoriev I."/>
        </authorList>
    </citation>
    <scope>NUCLEOTIDE SEQUENCE</scope>
    <source>
        <strain evidence="2">CBS 113818</strain>
    </source>
</reference>
<dbReference type="InterPro" id="IPR050466">
    <property type="entry name" value="Carboxylest/Gibb_receptor"/>
</dbReference>
<name>A0A6A6ZCT6_9PLEO</name>
<dbReference type="Pfam" id="PF07859">
    <property type="entry name" value="Abhydrolase_3"/>
    <property type="match status" value="1"/>
</dbReference>
<keyword evidence="3" id="KW-1185">Reference proteome</keyword>
<dbReference type="AlphaFoldDB" id="A0A6A6ZCT6"/>
<dbReference type="SUPFAM" id="SSF53474">
    <property type="entry name" value="alpha/beta-Hydrolases"/>
    <property type="match status" value="1"/>
</dbReference>
<dbReference type="GO" id="GO:0016787">
    <property type="term" value="F:hydrolase activity"/>
    <property type="evidence" value="ECO:0007669"/>
    <property type="project" value="UniProtKB-KW"/>
</dbReference>
<proteinExistence type="predicted"/>
<protein>
    <submittedName>
        <fullName evidence="2">Alpha/beta-hydrolase</fullName>
    </submittedName>
</protein>
<dbReference type="Gene3D" id="3.40.50.1820">
    <property type="entry name" value="alpha/beta hydrolase"/>
    <property type="match status" value="1"/>
</dbReference>
<dbReference type="InterPro" id="IPR029058">
    <property type="entry name" value="AB_hydrolase_fold"/>
</dbReference>
<dbReference type="Proteomes" id="UP000799424">
    <property type="component" value="Unassembled WGS sequence"/>
</dbReference>
<dbReference type="EMBL" id="MU006251">
    <property type="protein sequence ID" value="KAF2818503.1"/>
    <property type="molecule type" value="Genomic_DNA"/>
</dbReference>
<evidence type="ECO:0000313" key="3">
    <source>
        <dbReference type="Proteomes" id="UP000799424"/>
    </source>
</evidence>
<dbReference type="PANTHER" id="PTHR23024:SF24">
    <property type="entry name" value="ALPHA_BETA HYDROLASE FOLD-3 DOMAIN-CONTAINING PROTEIN"/>
    <property type="match status" value="1"/>
</dbReference>
<dbReference type="OrthoDB" id="19653at2759"/>
<keyword evidence="2" id="KW-0378">Hydrolase</keyword>